<name>A0A317SX60_9PEZI</name>
<keyword evidence="4" id="KW-0560">Oxidoreductase</keyword>
<dbReference type="STRING" id="42249.A0A317SX60"/>
<dbReference type="GO" id="GO:0050660">
    <property type="term" value="F:flavin adenine dinucleotide binding"/>
    <property type="evidence" value="ECO:0007669"/>
    <property type="project" value="InterPro"/>
</dbReference>
<accession>A0A317SX60</accession>
<dbReference type="EMBL" id="PYWC01000017">
    <property type="protein sequence ID" value="PWW78057.1"/>
    <property type="molecule type" value="Genomic_DNA"/>
</dbReference>
<comment type="caution">
    <text evidence="5">The sequence shown here is derived from an EMBL/GenBank/DDBJ whole genome shotgun (WGS) entry which is preliminary data.</text>
</comment>
<dbReference type="PANTHER" id="PTHR42877:SF10">
    <property type="entry name" value="L-ORNITHINE N(5)-OXYGENASE"/>
    <property type="match status" value="1"/>
</dbReference>
<dbReference type="GO" id="GO:0004499">
    <property type="term" value="F:N,N-dimethylaniline monooxygenase activity"/>
    <property type="evidence" value="ECO:0007669"/>
    <property type="project" value="InterPro"/>
</dbReference>
<keyword evidence="3" id="KW-0274">FAD</keyword>
<dbReference type="SUPFAM" id="SSF51905">
    <property type="entry name" value="FAD/NAD(P)-binding domain"/>
    <property type="match status" value="2"/>
</dbReference>
<evidence type="ECO:0000256" key="2">
    <source>
        <dbReference type="ARBA" id="ARBA00022630"/>
    </source>
</evidence>
<sequence length="547" mass="60991">MSPPPPPPRYTDLVCIGTGLSGIALGARLKTHYPHASAHFYDRNTDLGGTWHVNTYPGAACDVPSVLYSFSFAMNAAWSCVTPSQAEIKEYALGVAREYGIPERTTLGAEVLGCEWVEERGVWKVRVRRRGEGEGMEEWEHECRVLFSAVGGLVYPNVPAVDGVEEFQGRICHSAEWDRGIELKGKDVVVVGNGCTAAQIVPAVAEVAASLTQIIRGAHWLVKAPKINYTSRIQWIFRNIPLTNRLHRFLIFLVIEESFRLFGSSESSKRYRARRRPVLEKYMRKASPEKYHGILIPDYEVGCKRRVLDAGYLKSLHNPHVTLAKSATMRITPTGIQTSTGAHHKAQVIIFATGFKTGYFPLPIIGKHGVSMVDHFAELGGPGAYKTTAIHGFPNFFMLLGPNAATGHTSALMAIENTIEYALRVLRPVLGRNGRAVTVEIRREKEREWVLGAQKELAGMVWGSGCQTWYNTESGWNAMTYPWSQTHLWWHSLWVRWDDWIVTYGETPAPPPTRGPLVLISFVVMCACALLFGESSKVHSRIAEVVY</sequence>
<dbReference type="PANTHER" id="PTHR42877">
    <property type="entry name" value="L-ORNITHINE N(5)-MONOOXYGENASE-RELATED"/>
    <property type="match status" value="1"/>
</dbReference>
<dbReference type="GO" id="GO:0050661">
    <property type="term" value="F:NADP binding"/>
    <property type="evidence" value="ECO:0007669"/>
    <property type="project" value="InterPro"/>
</dbReference>
<dbReference type="InterPro" id="IPR051209">
    <property type="entry name" value="FAD-bind_Monooxygenase_sf"/>
</dbReference>
<proteinExistence type="inferred from homology"/>
<dbReference type="InterPro" id="IPR020946">
    <property type="entry name" value="Flavin_mOase-like"/>
</dbReference>
<evidence type="ECO:0000256" key="1">
    <source>
        <dbReference type="ARBA" id="ARBA00010139"/>
    </source>
</evidence>
<dbReference type="InterPro" id="IPR036188">
    <property type="entry name" value="FAD/NAD-bd_sf"/>
</dbReference>
<evidence type="ECO:0000256" key="3">
    <source>
        <dbReference type="ARBA" id="ARBA00022827"/>
    </source>
</evidence>
<evidence type="ECO:0000313" key="6">
    <source>
        <dbReference type="Proteomes" id="UP000246991"/>
    </source>
</evidence>
<dbReference type="AlphaFoldDB" id="A0A317SX60"/>
<dbReference type="Pfam" id="PF00743">
    <property type="entry name" value="FMO-like"/>
    <property type="match status" value="1"/>
</dbReference>
<gene>
    <name evidence="5" type="ORF">C7212DRAFT_278149</name>
</gene>
<comment type="similarity">
    <text evidence="1">Belongs to the FAD-binding monooxygenase family.</text>
</comment>
<dbReference type="Proteomes" id="UP000246991">
    <property type="component" value="Unassembled WGS sequence"/>
</dbReference>
<protein>
    <submittedName>
        <fullName evidence="5">FAD/NAD(P)-binding domain-containing protein</fullName>
    </submittedName>
</protein>
<dbReference type="Gene3D" id="3.50.50.60">
    <property type="entry name" value="FAD/NAD(P)-binding domain"/>
    <property type="match status" value="2"/>
</dbReference>
<keyword evidence="6" id="KW-1185">Reference proteome</keyword>
<dbReference type="Pfam" id="PF13450">
    <property type="entry name" value="NAD_binding_8"/>
    <property type="match status" value="1"/>
</dbReference>
<evidence type="ECO:0000313" key="5">
    <source>
        <dbReference type="EMBL" id="PWW78057.1"/>
    </source>
</evidence>
<organism evidence="5 6">
    <name type="scientific">Tuber magnatum</name>
    <name type="common">white Piedmont truffle</name>
    <dbReference type="NCBI Taxonomy" id="42249"/>
    <lineage>
        <taxon>Eukaryota</taxon>
        <taxon>Fungi</taxon>
        <taxon>Dikarya</taxon>
        <taxon>Ascomycota</taxon>
        <taxon>Pezizomycotina</taxon>
        <taxon>Pezizomycetes</taxon>
        <taxon>Pezizales</taxon>
        <taxon>Tuberaceae</taxon>
        <taxon>Tuber</taxon>
    </lineage>
</organism>
<dbReference type="OrthoDB" id="74360at2759"/>
<evidence type="ECO:0000256" key="4">
    <source>
        <dbReference type="ARBA" id="ARBA00023002"/>
    </source>
</evidence>
<keyword evidence="2" id="KW-0285">Flavoprotein</keyword>
<reference evidence="5 6" key="1">
    <citation type="submission" date="2018-03" db="EMBL/GenBank/DDBJ databases">
        <title>Genomes of Pezizomycetes fungi and the evolution of truffles.</title>
        <authorList>
            <person name="Murat C."/>
            <person name="Payen T."/>
            <person name="Noel B."/>
            <person name="Kuo A."/>
            <person name="Martin F.M."/>
        </authorList>
    </citation>
    <scope>NUCLEOTIDE SEQUENCE [LARGE SCALE GENOMIC DNA]</scope>
    <source>
        <strain evidence="5">091103-1</strain>
    </source>
</reference>